<reference evidence="4 5" key="1">
    <citation type="submission" date="2014-09" db="EMBL/GenBank/DDBJ databases">
        <title>Whole Genome Shotgun of Flavobacterium aquatile LMG 4008.</title>
        <authorList>
            <person name="Gale A.N."/>
            <person name="Pipes S.E."/>
            <person name="Newman J.D."/>
        </authorList>
    </citation>
    <scope>NUCLEOTIDE SEQUENCE [LARGE SCALE GENOMIC DNA]</scope>
    <source>
        <strain evidence="4 5">LMG 4008</strain>
    </source>
</reference>
<dbReference type="GO" id="GO:0008199">
    <property type="term" value="F:ferric iron binding"/>
    <property type="evidence" value="ECO:0007669"/>
    <property type="project" value="InterPro"/>
</dbReference>
<dbReference type="Proteomes" id="UP000029554">
    <property type="component" value="Unassembled WGS sequence"/>
</dbReference>
<dbReference type="AlphaFoldDB" id="A0A095U260"/>
<dbReference type="InterPro" id="IPR008331">
    <property type="entry name" value="Ferritin_DPS_dom"/>
</dbReference>
<dbReference type="RefSeq" id="WP_035124317.1">
    <property type="nucleotide sequence ID" value="NZ_JRHH01000002.1"/>
</dbReference>
<sequence>MAVNETRFGLSKKEITSSTDNLTIILGSEMVFYVKMRNYHWNISGNSFIELHRLIEEQYKKVEFLIDEIAERISKLGGKAIGSMQEFLKNSVLEEAKTTTVGQKEMLEDLWNDHNTMAKKLREFIETIDEETSDLVTVDFLTSVLESHESMGWMLKKYLS</sequence>
<name>A0A095U260_9FLAO</name>
<dbReference type="eggNOG" id="COG0783">
    <property type="taxonomic scope" value="Bacteria"/>
</dbReference>
<dbReference type="SUPFAM" id="SSF47240">
    <property type="entry name" value="Ferritin-like"/>
    <property type="match status" value="1"/>
</dbReference>
<evidence type="ECO:0000313" key="5">
    <source>
        <dbReference type="Proteomes" id="UP000029554"/>
    </source>
</evidence>
<dbReference type="OrthoDB" id="9797023at2"/>
<dbReference type="GO" id="GO:0016722">
    <property type="term" value="F:oxidoreductase activity, acting on metal ions"/>
    <property type="evidence" value="ECO:0007669"/>
    <property type="project" value="InterPro"/>
</dbReference>
<comment type="similarity">
    <text evidence="1 2">Belongs to the Dps family.</text>
</comment>
<dbReference type="InterPro" id="IPR002177">
    <property type="entry name" value="DPS_DNA-bd"/>
</dbReference>
<feature type="domain" description="Ferritin/DPS" evidence="3">
    <location>
        <begin position="21"/>
        <end position="159"/>
    </location>
</feature>
<dbReference type="PANTHER" id="PTHR42932">
    <property type="entry name" value="GENERAL STRESS PROTEIN 20U"/>
    <property type="match status" value="1"/>
</dbReference>
<dbReference type="PROSITE" id="PS00819">
    <property type="entry name" value="DPS_2"/>
    <property type="match status" value="1"/>
</dbReference>
<evidence type="ECO:0000259" key="3">
    <source>
        <dbReference type="Pfam" id="PF00210"/>
    </source>
</evidence>
<dbReference type="Gene3D" id="1.20.1260.10">
    <property type="match status" value="1"/>
</dbReference>
<comment type="caution">
    <text evidence="4">The sequence shown here is derived from an EMBL/GenBank/DDBJ whole genome shotgun (WGS) entry which is preliminary data.</text>
</comment>
<dbReference type="InterPro" id="IPR023188">
    <property type="entry name" value="DPS_DNA-bd_CS"/>
</dbReference>
<organism evidence="4 5">
    <name type="scientific">Flavobacterium aquatile LMG 4008 = ATCC 11947</name>
    <dbReference type="NCBI Taxonomy" id="1453498"/>
    <lineage>
        <taxon>Bacteria</taxon>
        <taxon>Pseudomonadati</taxon>
        <taxon>Bacteroidota</taxon>
        <taxon>Flavobacteriia</taxon>
        <taxon>Flavobacteriales</taxon>
        <taxon>Flavobacteriaceae</taxon>
        <taxon>Flavobacterium</taxon>
    </lineage>
</organism>
<dbReference type="InterPro" id="IPR009078">
    <property type="entry name" value="Ferritin-like_SF"/>
</dbReference>
<dbReference type="PRINTS" id="PR01346">
    <property type="entry name" value="HELNAPAPROT"/>
</dbReference>
<dbReference type="Pfam" id="PF00210">
    <property type="entry name" value="Ferritin"/>
    <property type="match status" value="1"/>
</dbReference>
<dbReference type="EMBL" id="JRHH01000002">
    <property type="protein sequence ID" value="KGD68658.1"/>
    <property type="molecule type" value="Genomic_DNA"/>
</dbReference>
<accession>A0A095U260</accession>
<evidence type="ECO:0000256" key="2">
    <source>
        <dbReference type="RuleBase" id="RU003875"/>
    </source>
</evidence>
<dbReference type="InterPro" id="IPR012347">
    <property type="entry name" value="Ferritin-like"/>
</dbReference>
<keyword evidence="5" id="KW-1185">Reference proteome</keyword>
<dbReference type="PIRSF" id="PIRSF005900">
    <property type="entry name" value="Dps"/>
    <property type="match status" value="1"/>
</dbReference>
<evidence type="ECO:0000313" key="4">
    <source>
        <dbReference type="EMBL" id="KGD68658.1"/>
    </source>
</evidence>
<dbReference type="CDD" id="cd01043">
    <property type="entry name" value="DPS"/>
    <property type="match status" value="1"/>
</dbReference>
<gene>
    <name evidence="4" type="ORF">LG45_03150</name>
</gene>
<dbReference type="PANTHER" id="PTHR42932:SF1">
    <property type="entry name" value="GENERAL STRESS PROTEIN 20U"/>
    <property type="match status" value="1"/>
</dbReference>
<dbReference type="PROSITE" id="PS00818">
    <property type="entry name" value="DPS_1"/>
    <property type="match status" value="1"/>
</dbReference>
<dbReference type="STRING" id="1453498.LG45_03150"/>
<proteinExistence type="inferred from homology"/>
<evidence type="ECO:0000256" key="1">
    <source>
        <dbReference type="ARBA" id="ARBA00009497"/>
    </source>
</evidence>
<protein>
    <recommendedName>
        <fullName evidence="3">Ferritin/DPS domain-containing protein</fullName>
    </recommendedName>
</protein>